<evidence type="ECO:0000313" key="3">
    <source>
        <dbReference type="EMBL" id="KAB1199929.1"/>
    </source>
</evidence>
<sequence length="340" mass="38009">MRCSCTSSGSHSVPPGLPLKTRFSLSLLSAACDIVQRRNGTLNRRVVSLLDSKSPPARRPIKGVKSSDVTVDPARKLWFRLFIPTTTATSLPVIVFFHGGGFAFNTPSSKAYNSLCRRLARKLPAVVVSAHYRLTPEYRYPCQYDDCFDVLKFLDRNKDDKLRVLPEIADTSKCFLAGDSAGGNLAHHVAVRACRERFQAIKVAGLVSIQPYFGGEERTDSEIRLANAPLVSVPRTDWGWKAFLPEGANRDHEAVNVSGPNAVDISGLDYPDTIVFVGGYDPIQDWQRRYYEWLRKSRKQAKLIEFPNMFHAFYLFPGGPPESAKSKLIEHIKDFVSSKV</sequence>
<accession>A0A6A1UI55</accession>
<dbReference type="OrthoDB" id="408631at2759"/>
<dbReference type="InterPro" id="IPR050466">
    <property type="entry name" value="Carboxylest/Gibb_receptor"/>
</dbReference>
<evidence type="ECO:0000313" key="4">
    <source>
        <dbReference type="Proteomes" id="UP000516437"/>
    </source>
</evidence>
<organism evidence="3 4">
    <name type="scientific">Morella rubra</name>
    <name type="common">Chinese bayberry</name>
    <dbReference type="NCBI Taxonomy" id="262757"/>
    <lineage>
        <taxon>Eukaryota</taxon>
        <taxon>Viridiplantae</taxon>
        <taxon>Streptophyta</taxon>
        <taxon>Embryophyta</taxon>
        <taxon>Tracheophyta</taxon>
        <taxon>Spermatophyta</taxon>
        <taxon>Magnoliopsida</taxon>
        <taxon>eudicotyledons</taxon>
        <taxon>Gunneridae</taxon>
        <taxon>Pentapetalae</taxon>
        <taxon>rosids</taxon>
        <taxon>fabids</taxon>
        <taxon>Fagales</taxon>
        <taxon>Myricaceae</taxon>
        <taxon>Morella</taxon>
    </lineage>
</organism>
<proteinExistence type="inferred from homology"/>
<keyword evidence="4" id="KW-1185">Reference proteome</keyword>
<feature type="domain" description="Alpha/beta hydrolase fold-3" evidence="2">
    <location>
        <begin position="94"/>
        <end position="314"/>
    </location>
</feature>
<gene>
    <name evidence="3" type="ORF">CJ030_MR0G008963</name>
</gene>
<dbReference type="EMBL" id="RXIC02000374">
    <property type="protein sequence ID" value="KAB1199929.1"/>
    <property type="molecule type" value="Genomic_DNA"/>
</dbReference>
<dbReference type="PANTHER" id="PTHR23024">
    <property type="entry name" value="ARYLACETAMIDE DEACETYLASE"/>
    <property type="match status" value="1"/>
</dbReference>
<dbReference type="Proteomes" id="UP000516437">
    <property type="component" value="Unassembled WGS sequence"/>
</dbReference>
<dbReference type="SUPFAM" id="SSF53474">
    <property type="entry name" value="alpha/beta-Hydrolases"/>
    <property type="match status" value="1"/>
</dbReference>
<name>A0A6A1UI55_9ROSI</name>
<comment type="similarity">
    <text evidence="1">Belongs to the 'GDXG' lipolytic enzyme family.</text>
</comment>
<dbReference type="GO" id="GO:0009860">
    <property type="term" value="P:pollen tube growth"/>
    <property type="evidence" value="ECO:0007669"/>
    <property type="project" value="TreeGrafter"/>
</dbReference>
<dbReference type="Gene3D" id="3.40.50.1820">
    <property type="entry name" value="alpha/beta hydrolase"/>
    <property type="match status" value="1"/>
</dbReference>
<dbReference type="PANTHER" id="PTHR23024:SF609">
    <property type="entry name" value="CARBOXYLESTERASE 18-RELATED"/>
    <property type="match status" value="1"/>
</dbReference>
<dbReference type="AlphaFoldDB" id="A0A6A1UI55"/>
<dbReference type="GO" id="GO:0052689">
    <property type="term" value="F:carboxylic ester hydrolase activity"/>
    <property type="evidence" value="ECO:0007669"/>
    <property type="project" value="TreeGrafter"/>
</dbReference>
<evidence type="ECO:0000259" key="2">
    <source>
        <dbReference type="Pfam" id="PF07859"/>
    </source>
</evidence>
<comment type="caution">
    <text evidence="3">The sequence shown here is derived from an EMBL/GenBank/DDBJ whole genome shotgun (WGS) entry which is preliminary data.</text>
</comment>
<dbReference type="InterPro" id="IPR013094">
    <property type="entry name" value="AB_hydrolase_3"/>
</dbReference>
<protein>
    <submittedName>
        <fullName evidence="3">Putative carboxylesterase 18</fullName>
    </submittedName>
</protein>
<reference evidence="3 4" key="1">
    <citation type="journal article" date="2019" name="Plant Biotechnol. J.">
        <title>The red bayberry genome and genetic basis of sex determination.</title>
        <authorList>
            <person name="Jia H.M."/>
            <person name="Jia H.J."/>
            <person name="Cai Q.L."/>
            <person name="Wang Y."/>
            <person name="Zhao H.B."/>
            <person name="Yang W.F."/>
            <person name="Wang G.Y."/>
            <person name="Li Y.H."/>
            <person name="Zhan D.L."/>
            <person name="Shen Y.T."/>
            <person name="Niu Q.F."/>
            <person name="Chang L."/>
            <person name="Qiu J."/>
            <person name="Zhao L."/>
            <person name="Xie H.B."/>
            <person name="Fu W.Y."/>
            <person name="Jin J."/>
            <person name="Li X.W."/>
            <person name="Jiao Y."/>
            <person name="Zhou C.C."/>
            <person name="Tu T."/>
            <person name="Chai C.Y."/>
            <person name="Gao J.L."/>
            <person name="Fan L.J."/>
            <person name="van de Weg E."/>
            <person name="Wang J.Y."/>
            <person name="Gao Z.S."/>
        </authorList>
    </citation>
    <scope>NUCLEOTIDE SEQUENCE [LARGE SCALE GENOMIC DNA]</scope>
    <source>
        <tissue evidence="3">Leaves</tissue>
    </source>
</reference>
<dbReference type="Pfam" id="PF07859">
    <property type="entry name" value="Abhydrolase_3"/>
    <property type="match status" value="1"/>
</dbReference>
<dbReference type="InterPro" id="IPR029058">
    <property type="entry name" value="AB_hydrolase_fold"/>
</dbReference>
<evidence type="ECO:0000256" key="1">
    <source>
        <dbReference type="ARBA" id="ARBA00010515"/>
    </source>
</evidence>